<dbReference type="SMART" id="SM00034">
    <property type="entry name" value="CLECT"/>
    <property type="match status" value="2"/>
</dbReference>
<dbReference type="InterPro" id="IPR001304">
    <property type="entry name" value="C-type_lectin-like"/>
</dbReference>
<dbReference type="PROSITE" id="PS50041">
    <property type="entry name" value="C_TYPE_LECTIN_2"/>
    <property type="match status" value="1"/>
</dbReference>
<evidence type="ECO:0000256" key="3">
    <source>
        <dbReference type="ARBA" id="ARBA00022729"/>
    </source>
</evidence>
<feature type="chain" id="PRO_5023084461" description="C-type lectin domain-containing protein" evidence="7">
    <location>
        <begin position="18"/>
        <end position="352"/>
    </location>
</feature>
<feature type="signal peptide" evidence="7">
    <location>
        <begin position="1"/>
        <end position="17"/>
    </location>
</feature>
<dbReference type="AlphaFoldDB" id="A0A5E4QRZ6"/>
<dbReference type="Gene3D" id="3.10.100.10">
    <property type="entry name" value="Mannose-Binding Protein A, subunit A"/>
    <property type="match status" value="2"/>
</dbReference>
<keyword evidence="6" id="KW-0472">Membrane</keyword>
<evidence type="ECO:0000313" key="9">
    <source>
        <dbReference type="EMBL" id="VVC99898.1"/>
    </source>
</evidence>
<evidence type="ECO:0000256" key="1">
    <source>
        <dbReference type="ARBA" id="ARBA00004479"/>
    </source>
</evidence>
<dbReference type="InterPro" id="IPR016187">
    <property type="entry name" value="CTDL_fold"/>
</dbReference>
<evidence type="ECO:0000256" key="7">
    <source>
        <dbReference type="SAM" id="SignalP"/>
    </source>
</evidence>
<reference evidence="9 10" key="1">
    <citation type="submission" date="2017-07" db="EMBL/GenBank/DDBJ databases">
        <authorList>
            <person name="Talla V."/>
            <person name="Backstrom N."/>
        </authorList>
    </citation>
    <scope>NUCLEOTIDE SEQUENCE [LARGE SCALE GENOMIC DNA]</scope>
</reference>
<keyword evidence="10" id="KW-1185">Reference proteome</keyword>
<sequence length="352" mass="40918">MFASKVILLIGLSIVSAKSGPFYRRDYIYSETYDAFYKLHTTPLSYEDAITACADEGSKIFSPKIEKEWTIVKNLANMDNLENKYLSNITQIFVGFQDPFSVRELPTVDGNTAPLLPMIEGYAKKYGCRLMDIDTGNVLSEDCAVSEEDGEETREYFICKRTIDELCPTIDRKYRYNENTKKCYKINYTQRTWLLAEQTCYLEGGFLAVIENDAEAKAISELINDNIKYFVGIRTRQRWNGIEMKNDYCNLKGKYLSDTGFNWWYSKQNRRYNINDGADTYDRENYECETSNYNYNNDCDNNNISKERVLCGVVVKHDDIGYKPSDCNTTKPFICQMEVHKNWIILRLVSKN</sequence>
<evidence type="ECO:0000256" key="4">
    <source>
        <dbReference type="ARBA" id="ARBA00022734"/>
    </source>
</evidence>
<protein>
    <recommendedName>
        <fullName evidence="8">C-type lectin domain-containing protein</fullName>
    </recommendedName>
</protein>
<name>A0A5E4QRZ6_9NEOP</name>
<comment type="subcellular location">
    <subcellularLocation>
        <location evidence="1">Membrane</location>
        <topology evidence="1">Single-pass type I membrane protein</topology>
    </subcellularLocation>
</comment>
<dbReference type="GO" id="GO:0016020">
    <property type="term" value="C:membrane"/>
    <property type="evidence" value="ECO:0007669"/>
    <property type="project" value="UniProtKB-SubCell"/>
</dbReference>
<dbReference type="InterPro" id="IPR016186">
    <property type="entry name" value="C-type_lectin-like/link_sf"/>
</dbReference>
<dbReference type="InterPro" id="IPR051505">
    <property type="entry name" value="C-type_lectin_domain"/>
</dbReference>
<evidence type="ECO:0000259" key="8">
    <source>
        <dbReference type="PROSITE" id="PS50041"/>
    </source>
</evidence>
<evidence type="ECO:0000256" key="6">
    <source>
        <dbReference type="ARBA" id="ARBA00023136"/>
    </source>
</evidence>
<feature type="domain" description="C-type lectin" evidence="8">
    <location>
        <begin position="179"/>
        <end position="336"/>
    </location>
</feature>
<dbReference type="SUPFAM" id="SSF56436">
    <property type="entry name" value="C-type lectin-like"/>
    <property type="match status" value="2"/>
</dbReference>
<dbReference type="EMBL" id="FZQP02004400">
    <property type="protein sequence ID" value="VVC99898.1"/>
    <property type="molecule type" value="Genomic_DNA"/>
</dbReference>
<dbReference type="CDD" id="cd00037">
    <property type="entry name" value="CLECT"/>
    <property type="match status" value="2"/>
</dbReference>
<evidence type="ECO:0000313" key="10">
    <source>
        <dbReference type="Proteomes" id="UP000324832"/>
    </source>
</evidence>
<keyword evidence="5" id="KW-1133">Transmembrane helix</keyword>
<organism evidence="9 10">
    <name type="scientific">Leptidea sinapis</name>
    <dbReference type="NCBI Taxonomy" id="189913"/>
    <lineage>
        <taxon>Eukaryota</taxon>
        <taxon>Metazoa</taxon>
        <taxon>Ecdysozoa</taxon>
        <taxon>Arthropoda</taxon>
        <taxon>Hexapoda</taxon>
        <taxon>Insecta</taxon>
        <taxon>Pterygota</taxon>
        <taxon>Neoptera</taxon>
        <taxon>Endopterygota</taxon>
        <taxon>Lepidoptera</taxon>
        <taxon>Glossata</taxon>
        <taxon>Ditrysia</taxon>
        <taxon>Papilionoidea</taxon>
        <taxon>Pieridae</taxon>
        <taxon>Dismorphiinae</taxon>
        <taxon>Leptidea</taxon>
    </lineage>
</organism>
<proteinExistence type="predicted"/>
<keyword evidence="3 7" id="KW-0732">Signal</keyword>
<evidence type="ECO:0000256" key="5">
    <source>
        <dbReference type="ARBA" id="ARBA00022989"/>
    </source>
</evidence>
<dbReference type="Proteomes" id="UP000324832">
    <property type="component" value="Unassembled WGS sequence"/>
</dbReference>
<keyword evidence="2" id="KW-0812">Transmembrane</keyword>
<dbReference type="PANTHER" id="PTHR14789">
    <property type="entry name" value="CHONDROLECTIN VARIANT CHODLFDELTAE"/>
    <property type="match status" value="1"/>
</dbReference>
<dbReference type="GO" id="GO:0030246">
    <property type="term" value="F:carbohydrate binding"/>
    <property type="evidence" value="ECO:0007669"/>
    <property type="project" value="UniProtKB-KW"/>
</dbReference>
<evidence type="ECO:0000256" key="2">
    <source>
        <dbReference type="ARBA" id="ARBA00022692"/>
    </source>
</evidence>
<accession>A0A5E4QRZ6</accession>
<keyword evidence="4" id="KW-0430">Lectin</keyword>
<gene>
    <name evidence="9" type="ORF">LSINAPIS_LOCUS10664</name>
</gene>